<reference evidence="2" key="2">
    <citation type="journal article" date="2015" name="Data Brief">
        <title>Shoot transcriptome of the giant reed, Arundo donax.</title>
        <authorList>
            <person name="Barrero R.A."/>
            <person name="Guerrero F.D."/>
            <person name="Moolhuijzen P."/>
            <person name="Goolsby J.A."/>
            <person name="Tidwell J."/>
            <person name="Bellgard S.E."/>
            <person name="Bellgard M.I."/>
        </authorList>
    </citation>
    <scope>NUCLEOTIDE SEQUENCE</scope>
    <source>
        <tissue evidence="2">Shoot tissue taken approximately 20 cm above the soil surface</tissue>
    </source>
</reference>
<feature type="region of interest" description="Disordered" evidence="1">
    <location>
        <begin position="1"/>
        <end position="20"/>
    </location>
</feature>
<name>A0A0A9E3P4_ARUDO</name>
<dbReference type="AlphaFoldDB" id="A0A0A9E3P4"/>
<evidence type="ECO:0000313" key="2">
    <source>
        <dbReference type="EMBL" id="JAD93618.1"/>
    </source>
</evidence>
<protein>
    <submittedName>
        <fullName evidence="2">Uncharacterized protein</fullName>
    </submittedName>
</protein>
<dbReference type="EMBL" id="GBRH01204277">
    <property type="protein sequence ID" value="JAD93618.1"/>
    <property type="molecule type" value="Transcribed_RNA"/>
</dbReference>
<accession>A0A0A9E3P4</accession>
<proteinExistence type="predicted"/>
<evidence type="ECO:0000256" key="1">
    <source>
        <dbReference type="SAM" id="MobiDB-lite"/>
    </source>
</evidence>
<sequence>MTSLTSCAYGDIDAAPSEKSYGWSPCSKSFHFFMMSNPNFGSCRGCHPWKTRIRSGCANRQAIHAMLHILNSSSNRTFKPWNV</sequence>
<organism evidence="2">
    <name type="scientific">Arundo donax</name>
    <name type="common">Giant reed</name>
    <name type="synonym">Donax arundinaceus</name>
    <dbReference type="NCBI Taxonomy" id="35708"/>
    <lineage>
        <taxon>Eukaryota</taxon>
        <taxon>Viridiplantae</taxon>
        <taxon>Streptophyta</taxon>
        <taxon>Embryophyta</taxon>
        <taxon>Tracheophyta</taxon>
        <taxon>Spermatophyta</taxon>
        <taxon>Magnoliopsida</taxon>
        <taxon>Liliopsida</taxon>
        <taxon>Poales</taxon>
        <taxon>Poaceae</taxon>
        <taxon>PACMAD clade</taxon>
        <taxon>Arundinoideae</taxon>
        <taxon>Arundineae</taxon>
        <taxon>Arundo</taxon>
    </lineage>
</organism>
<reference evidence="2" key="1">
    <citation type="submission" date="2014-09" db="EMBL/GenBank/DDBJ databases">
        <authorList>
            <person name="Magalhaes I.L.F."/>
            <person name="Oliveira U."/>
            <person name="Santos F.R."/>
            <person name="Vidigal T.H.D.A."/>
            <person name="Brescovit A.D."/>
            <person name="Santos A.J."/>
        </authorList>
    </citation>
    <scope>NUCLEOTIDE SEQUENCE</scope>
    <source>
        <tissue evidence="2">Shoot tissue taken approximately 20 cm above the soil surface</tissue>
    </source>
</reference>